<keyword evidence="2" id="KW-1185">Reference proteome</keyword>
<dbReference type="InterPro" id="IPR006357">
    <property type="entry name" value="HAD-SF_hydro_IIA"/>
</dbReference>
<dbReference type="PANTHER" id="PTHR14269">
    <property type="entry name" value="CDP-DIACYLGLYCEROL--GLYCEROL-3-PHOSPHATE 3-PHOSPHATIDYLTRANSFERASE-RELATED"/>
    <property type="match status" value="1"/>
</dbReference>
<evidence type="ECO:0000313" key="2">
    <source>
        <dbReference type="Proteomes" id="UP000053237"/>
    </source>
</evidence>
<protein>
    <submittedName>
        <fullName evidence="1">Uncharacterized protein</fullName>
    </submittedName>
</protein>
<gene>
    <name evidence="1" type="ORF">BN9_111020</name>
</gene>
<dbReference type="OrthoDB" id="10251048at2759"/>
<name>A0A024GS30_9STRA</name>
<dbReference type="Pfam" id="PF13344">
    <property type="entry name" value="Hydrolase_6"/>
    <property type="match status" value="1"/>
</dbReference>
<sequence length="343" mass="38891">MHLQPIFSKSDFGVVLDIDGVLIRQALHHRMFIILTFFSENRGGTALPKARQVLLDLKENSIPHIFMTNGGGCLEEAKARELTEILDVPINPNQVILSHTPMRQLADKADINIVDSRVLVLGSNDVHKVATHYGFEKTTSVEEVVQQNPTQYPFRKYDHREPPDANEPIAAAMIMHDPTDWALELQVLVDVLIGGNPPGVGCPYDSQTPLYVSNRDFTFAGAYPAPRFAQGSFTDCLKLLYEKMTRKRLQLTSFGKPFPIQYRYAEMLLNQFSRQPLAKIYGIGDNPDSDIQGANLAQKWSSILLRTGVYDGKTCLEHKPDYLCDTIEHAMRWIYDQHRFPYN</sequence>
<organism evidence="1 2">
    <name type="scientific">Albugo candida</name>
    <dbReference type="NCBI Taxonomy" id="65357"/>
    <lineage>
        <taxon>Eukaryota</taxon>
        <taxon>Sar</taxon>
        <taxon>Stramenopiles</taxon>
        <taxon>Oomycota</taxon>
        <taxon>Peronosporomycetes</taxon>
        <taxon>Albuginales</taxon>
        <taxon>Albuginaceae</taxon>
        <taxon>Albugo</taxon>
    </lineage>
</organism>
<dbReference type="NCBIfam" id="TIGR01456">
    <property type="entry name" value="CECR5"/>
    <property type="match status" value="1"/>
</dbReference>
<dbReference type="EMBL" id="CAIX01000331">
    <property type="protein sequence ID" value="CCI49727.1"/>
    <property type="molecule type" value="Genomic_DNA"/>
</dbReference>
<dbReference type="NCBIfam" id="TIGR01460">
    <property type="entry name" value="HAD-SF-IIA"/>
    <property type="match status" value="1"/>
</dbReference>
<reference evidence="1 2" key="1">
    <citation type="submission" date="2012-05" db="EMBL/GenBank/DDBJ databases">
        <title>Recombination and specialization in a pathogen metapopulation.</title>
        <authorList>
            <person name="Gardiner A."/>
            <person name="Kemen E."/>
            <person name="Schultz-Larsen T."/>
            <person name="MacLean D."/>
            <person name="Van Oosterhout C."/>
            <person name="Jones J.D.G."/>
        </authorList>
    </citation>
    <scope>NUCLEOTIDE SEQUENCE [LARGE SCALE GENOMIC DNA]</scope>
    <source>
        <strain evidence="1 2">Ac Nc2</strain>
    </source>
</reference>
<proteinExistence type="predicted"/>
<dbReference type="GO" id="GO:0005739">
    <property type="term" value="C:mitochondrion"/>
    <property type="evidence" value="ECO:0007669"/>
    <property type="project" value="TreeGrafter"/>
</dbReference>
<dbReference type="InterPro" id="IPR036412">
    <property type="entry name" value="HAD-like_sf"/>
</dbReference>
<dbReference type="PANTHER" id="PTHR14269:SF4">
    <property type="entry name" value="CAT EYE SYNDROME CRITICAL REGION PROTEIN 5"/>
    <property type="match status" value="1"/>
</dbReference>
<dbReference type="Pfam" id="PF13242">
    <property type="entry name" value="Hydrolase_like"/>
    <property type="match status" value="1"/>
</dbReference>
<dbReference type="SUPFAM" id="SSF56784">
    <property type="entry name" value="HAD-like"/>
    <property type="match status" value="1"/>
</dbReference>
<dbReference type="Gene3D" id="3.40.50.1000">
    <property type="entry name" value="HAD superfamily/HAD-like"/>
    <property type="match status" value="2"/>
</dbReference>
<dbReference type="Proteomes" id="UP000053237">
    <property type="component" value="Unassembled WGS sequence"/>
</dbReference>
<dbReference type="InParanoid" id="A0A024GS30"/>
<dbReference type="InterPro" id="IPR050324">
    <property type="entry name" value="CDP-alcohol_PTase-I"/>
</dbReference>
<dbReference type="AlphaFoldDB" id="A0A024GS30"/>
<dbReference type="InterPro" id="IPR023214">
    <property type="entry name" value="HAD_sf"/>
</dbReference>
<dbReference type="InterPro" id="IPR006353">
    <property type="entry name" value="HAD-SF_hydro_IIA_CECR5"/>
</dbReference>
<accession>A0A024GS30</accession>
<comment type="caution">
    <text evidence="1">The sequence shown here is derived from an EMBL/GenBank/DDBJ whole genome shotgun (WGS) entry which is preliminary data.</text>
</comment>
<dbReference type="STRING" id="65357.A0A024GS30"/>
<evidence type="ECO:0000313" key="1">
    <source>
        <dbReference type="EMBL" id="CCI49727.1"/>
    </source>
</evidence>
<dbReference type="GO" id="GO:0046474">
    <property type="term" value="P:glycerophospholipid biosynthetic process"/>
    <property type="evidence" value="ECO:0007669"/>
    <property type="project" value="TreeGrafter"/>
</dbReference>